<dbReference type="SUPFAM" id="SSF54631">
    <property type="entry name" value="CBS-domain pair"/>
    <property type="match status" value="1"/>
</dbReference>
<dbReference type="InterPro" id="IPR051257">
    <property type="entry name" value="Diverse_CBS-Domain"/>
</dbReference>
<dbReference type="SMART" id="SM00116">
    <property type="entry name" value="CBS"/>
    <property type="match status" value="2"/>
</dbReference>
<dbReference type="InterPro" id="IPR046342">
    <property type="entry name" value="CBS_dom_sf"/>
</dbReference>
<evidence type="ECO:0000256" key="1">
    <source>
        <dbReference type="ARBA" id="ARBA00023122"/>
    </source>
</evidence>
<evidence type="ECO:0000256" key="2">
    <source>
        <dbReference type="PROSITE-ProRule" id="PRU00703"/>
    </source>
</evidence>
<gene>
    <name evidence="4" type="ORF">PRVXT_000077</name>
</gene>
<accession>A0AAU7VLK2</accession>
<feature type="domain" description="CBS" evidence="3">
    <location>
        <begin position="7"/>
        <end position="66"/>
    </location>
</feature>
<protein>
    <submittedName>
        <fullName evidence="4">CBS domain-containing protein</fullName>
    </submittedName>
</protein>
<feature type="domain" description="CBS" evidence="3">
    <location>
        <begin position="96"/>
        <end position="148"/>
    </location>
</feature>
<dbReference type="CDD" id="cd02205">
    <property type="entry name" value="CBS_pair_SF"/>
    <property type="match status" value="1"/>
</dbReference>
<dbReference type="PANTHER" id="PTHR43080:SF2">
    <property type="entry name" value="CBS DOMAIN-CONTAINING PROTEIN"/>
    <property type="match status" value="1"/>
</dbReference>
<evidence type="ECO:0000259" key="3">
    <source>
        <dbReference type="PROSITE" id="PS51371"/>
    </source>
</evidence>
<organism evidence="4">
    <name type="scientific">Proteinivorax tanatarense</name>
    <dbReference type="NCBI Taxonomy" id="1260629"/>
    <lineage>
        <taxon>Bacteria</taxon>
        <taxon>Bacillati</taxon>
        <taxon>Bacillota</taxon>
        <taxon>Clostridia</taxon>
        <taxon>Eubacteriales</taxon>
        <taxon>Proteinivoracaceae</taxon>
        <taxon>Proteinivorax</taxon>
    </lineage>
</organism>
<name>A0AAU7VLK2_9FIRM</name>
<keyword evidence="1 2" id="KW-0129">CBS domain</keyword>
<dbReference type="AlphaFoldDB" id="A0AAU7VLK2"/>
<dbReference type="PROSITE" id="PS51371">
    <property type="entry name" value="CBS"/>
    <property type="match status" value="2"/>
</dbReference>
<dbReference type="RefSeq" id="WP_350343736.1">
    <property type="nucleotide sequence ID" value="NZ_CP158367.1"/>
</dbReference>
<reference evidence="4" key="2">
    <citation type="submission" date="2024-06" db="EMBL/GenBank/DDBJ databases">
        <authorList>
            <person name="Petrova K.O."/>
            <person name="Toshchakov S.V."/>
            <person name="Boltjanskaja Y.V."/>
            <person name="Kevbrin V."/>
        </authorList>
    </citation>
    <scope>NUCLEOTIDE SEQUENCE</scope>
    <source>
        <strain evidence="4">Z-910T</strain>
    </source>
</reference>
<dbReference type="EMBL" id="CP158367">
    <property type="protein sequence ID" value="XBX74989.1"/>
    <property type="molecule type" value="Genomic_DNA"/>
</dbReference>
<reference evidence="4" key="1">
    <citation type="journal article" date="2013" name="Extremophiles">
        <title>Proteinivorax tanatarense gen. nov., sp. nov., an anaerobic, haloalkaliphilic, proteolytic bacterium isolated from a decaying algal bloom, and proposal of Proteinivoraceae fam. nov.</title>
        <authorList>
            <person name="Kevbrin V."/>
            <person name="Boltyanskaya Y."/>
            <person name="Zhilina T."/>
            <person name="Kolganova T."/>
            <person name="Lavrentjeva E."/>
            <person name="Kuznetsov B."/>
        </authorList>
    </citation>
    <scope>NUCLEOTIDE SEQUENCE</scope>
    <source>
        <strain evidence="4">Z-910T</strain>
    </source>
</reference>
<dbReference type="Gene3D" id="3.10.580.10">
    <property type="entry name" value="CBS-domain"/>
    <property type="match status" value="1"/>
</dbReference>
<evidence type="ECO:0000313" key="4">
    <source>
        <dbReference type="EMBL" id="XBX74989.1"/>
    </source>
</evidence>
<proteinExistence type="predicted"/>
<dbReference type="Pfam" id="PF00571">
    <property type="entry name" value="CBS"/>
    <property type="match status" value="2"/>
</dbReference>
<dbReference type="InterPro" id="IPR000644">
    <property type="entry name" value="CBS_dom"/>
</dbReference>
<sequence>MLVKEVLREIVFTINYRATLKDAAYLIAVNGADSLIVVDNENKVMGIITEQEIFKPKEQMEMNNDLLLGSLINLRNPQRFISELAESADLPVTSAMIADVAMVKAEQDIKEAMQTIYKSQLSVIPVVDDGEKLVGVVYQQDVIKLIER</sequence>
<dbReference type="PANTHER" id="PTHR43080">
    <property type="entry name" value="CBS DOMAIN-CONTAINING PROTEIN CBSX3, MITOCHONDRIAL"/>
    <property type="match status" value="1"/>
</dbReference>